<dbReference type="SFLD" id="SFLDG01065">
    <property type="entry name" value="anaerobic_coproporphyrinogen-I"/>
    <property type="match status" value="1"/>
</dbReference>
<dbReference type="SMART" id="SM00729">
    <property type="entry name" value="Elp3"/>
    <property type="match status" value="1"/>
</dbReference>
<dbReference type="Proteomes" id="UP000316426">
    <property type="component" value="Chromosome"/>
</dbReference>
<dbReference type="SFLD" id="SFLDF00562">
    <property type="entry name" value="HemN-like__clustered_with_heat"/>
    <property type="match status" value="1"/>
</dbReference>
<dbReference type="InterPro" id="IPR010723">
    <property type="entry name" value="HemN_C"/>
</dbReference>
<comment type="subcellular location">
    <subcellularLocation>
        <location evidence="2">Cytoplasm</location>
    </subcellularLocation>
</comment>
<dbReference type="PROSITE" id="PS51918">
    <property type="entry name" value="RADICAL_SAM"/>
    <property type="match status" value="1"/>
</dbReference>
<sequence length="376" mass="42098">MTPPRSAYLHVPFCRHRCGYCNFAVVAGRDDLAPAYLRALGVELAQLDTPRPVETLYLGGGTPTRLVLPLLDELLTLARKWFPAVEGAEPEFTVEANPGDLSAEAIALLADRGVTRLSLGVQSLNPAKLRHLERDHTPEDVHRVVRAAQDAGLHVAIDLIFAAPGETLDEWRADLDAAVALEPTHASTYGLTYEKGTSFWSRRSHGDLAELDDELQRSMYELAIDRLAERGFTHYEVSNFARPGRRSRHNEAYWTGREWFAAGPSAARYVDGVRETNHRSTTTWMRRLEAGESPVAEREQLTPEEKARERLVFGLRRLEGVRRQDFATQTGYQVEQLAGKEIERFTSLGLLSSDDECVRLTRAGLLVSDAIWPELL</sequence>
<dbReference type="PANTHER" id="PTHR13932:SF5">
    <property type="entry name" value="RADICAL S-ADENOSYL METHIONINE DOMAIN-CONTAINING PROTEIN 1, MITOCHONDRIAL"/>
    <property type="match status" value="1"/>
</dbReference>
<dbReference type="InterPro" id="IPR004559">
    <property type="entry name" value="HemW-like"/>
</dbReference>
<dbReference type="NCBIfam" id="TIGR00539">
    <property type="entry name" value="hemN_rel"/>
    <property type="match status" value="1"/>
</dbReference>
<dbReference type="GO" id="GO:0051539">
    <property type="term" value="F:4 iron, 4 sulfur cluster binding"/>
    <property type="evidence" value="ECO:0007669"/>
    <property type="project" value="UniProtKB-UniRule"/>
</dbReference>
<evidence type="ECO:0000259" key="3">
    <source>
        <dbReference type="PROSITE" id="PS51918"/>
    </source>
</evidence>
<dbReference type="Pfam" id="PF04055">
    <property type="entry name" value="Radical_SAM"/>
    <property type="match status" value="1"/>
</dbReference>
<evidence type="ECO:0000256" key="1">
    <source>
        <dbReference type="ARBA" id="ARBA00006100"/>
    </source>
</evidence>
<dbReference type="InterPro" id="IPR034505">
    <property type="entry name" value="Coproporphyrinogen-III_oxidase"/>
</dbReference>
<dbReference type="GO" id="GO:0046872">
    <property type="term" value="F:metal ion binding"/>
    <property type="evidence" value="ECO:0007669"/>
    <property type="project" value="UniProtKB-UniRule"/>
</dbReference>
<evidence type="ECO:0000256" key="2">
    <source>
        <dbReference type="RuleBase" id="RU364116"/>
    </source>
</evidence>
<organism evidence="4 5">
    <name type="scientific">Botrimarina mediterranea</name>
    <dbReference type="NCBI Taxonomy" id="2528022"/>
    <lineage>
        <taxon>Bacteria</taxon>
        <taxon>Pseudomonadati</taxon>
        <taxon>Planctomycetota</taxon>
        <taxon>Planctomycetia</taxon>
        <taxon>Pirellulales</taxon>
        <taxon>Lacipirellulaceae</taxon>
        <taxon>Botrimarina</taxon>
    </lineage>
</organism>
<keyword evidence="2" id="KW-0143">Chaperone</keyword>
<keyword evidence="2" id="KW-0963">Cytoplasm</keyword>
<dbReference type="AlphaFoldDB" id="A0A518K2X8"/>
<keyword evidence="5" id="KW-1185">Reference proteome</keyword>
<keyword evidence="2" id="KW-0408">Iron</keyword>
<comment type="similarity">
    <text evidence="1">Belongs to the anaerobic coproporphyrinogen-III oxidase family. HemW subfamily.</text>
</comment>
<dbReference type="EMBL" id="CP036349">
    <property type="protein sequence ID" value="QDV72129.1"/>
    <property type="molecule type" value="Genomic_DNA"/>
</dbReference>
<reference evidence="4 5" key="1">
    <citation type="submission" date="2019-02" db="EMBL/GenBank/DDBJ databases">
        <title>Deep-cultivation of Planctomycetes and their phenomic and genomic characterization uncovers novel biology.</title>
        <authorList>
            <person name="Wiegand S."/>
            <person name="Jogler M."/>
            <person name="Boedeker C."/>
            <person name="Pinto D."/>
            <person name="Vollmers J."/>
            <person name="Rivas-Marin E."/>
            <person name="Kohn T."/>
            <person name="Peeters S.H."/>
            <person name="Heuer A."/>
            <person name="Rast P."/>
            <person name="Oberbeckmann S."/>
            <person name="Bunk B."/>
            <person name="Jeske O."/>
            <person name="Meyerdierks A."/>
            <person name="Storesund J.E."/>
            <person name="Kallscheuer N."/>
            <person name="Luecker S."/>
            <person name="Lage O.M."/>
            <person name="Pohl T."/>
            <person name="Merkel B.J."/>
            <person name="Hornburger P."/>
            <person name="Mueller R.-W."/>
            <person name="Bruemmer F."/>
            <person name="Labrenz M."/>
            <person name="Spormann A.M."/>
            <person name="Op den Camp H."/>
            <person name="Overmann J."/>
            <person name="Amann R."/>
            <person name="Jetten M.S.M."/>
            <person name="Mascher T."/>
            <person name="Medema M.H."/>
            <person name="Devos D.P."/>
            <person name="Kaster A.-K."/>
            <person name="Ovreas L."/>
            <person name="Rohde M."/>
            <person name="Galperin M.Y."/>
            <person name="Jogler C."/>
        </authorList>
    </citation>
    <scope>NUCLEOTIDE SEQUENCE [LARGE SCALE GENOMIC DNA]</scope>
    <source>
        <strain evidence="4 5">Spa11</strain>
    </source>
</reference>
<dbReference type="Gene3D" id="3.30.750.200">
    <property type="match status" value="1"/>
</dbReference>
<gene>
    <name evidence="4" type="ORF">Spa11_03000</name>
</gene>
<dbReference type="Pfam" id="PF06969">
    <property type="entry name" value="HemN_C"/>
    <property type="match status" value="1"/>
</dbReference>
<keyword evidence="4" id="KW-0560">Oxidoreductase</keyword>
<dbReference type="PANTHER" id="PTHR13932">
    <property type="entry name" value="COPROPORPHYRINIGEN III OXIDASE"/>
    <property type="match status" value="1"/>
</dbReference>
<dbReference type="InterPro" id="IPR006638">
    <property type="entry name" value="Elp3/MiaA/NifB-like_rSAM"/>
</dbReference>
<keyword evidence="2" id="KW-0949">S-adenosyl-L-methionine</keyword>
<keyword evidence="2" id="KW-0411">Iron-sulfur</keyword>
<protein>
    <recommendedName>
        <fullName evidence="2">Heme chaperone HemW</fullName>
    </recommendedName>
</protein>
<dbReference type="GO" id="GO:0005737">
    <property type="term" value="C:cytoplasm"/>
    <property type="evidence" value="ECO:0007669"/>
    <property type="project" value="UniProtKB-SubCell"/>
</dbReference>
<dbReference type="SUPFAM" id="SSF102114">
    <property type="entry name" value="Radical SAM enzymes"/>
    <property type="match status" value="1"/>
</dbReference>
<comment type="function">
    <text evidence="2">Probably acts as a heme chaperone, transferring heme to an unknown acceptor. Binds one molecule of heme per monomer, possibly covalently. Binds 1 [4Fe-4S] cluster. The cluster is coordinated with 3 cysteines and an exchangeable S-adenosyl-L-methionine.</text>
</comment>
<keyword evidence="2" id="KW-0004">4Fe-4S</keyword>
<dbReference type="SFLD" id="SFLDS00029">
    <property type="entry name" value="Radical_SAM"/>
    <property type="match status" value="1"/>
</dbReference>
<feature type="domain" description="Radical SAM core" evidence="3">
    <location>
        <begin position="1"/>
        <end position="233"/>
    </location>
</feature>
<accession>A0A518K2X8</accession>
<keyword evidence="2" id="KW-0349">Heme</keyword>
<dbReference type="GO" id="GO:0004109">
    <property type="term" value="F:coproporphyrinogen oxidase activity"/>
    <property type="evidence" value="ECO:0007669"/>
    <property type="project" value="InterPro"/>
</dbReference>
<keyword evidence="2" id="KW-0479">Metal-binding</keyword>
<dbReference type="InterPro" id="IPR058240">
    <property type="entry name" value="rSAM_sf"/>
</dbReference>
<name>A0A518K2X8_9BACT</name>
<proteinExistence type="inferred from homology"/>
<evidence type="ECO:0000313" key="4">
    <source>
        <dbReference type="EMBL" id="QDV72129.1"/>
    </source>
</evidence>
<dbReference type="CDD" id="cd01335">
    <property type="entry name" value="Radical_SAM"/>
    <property type="match status" value="1"/>
</dbReference>
<evidence type="ECO:0000313" key="5">
    <source>
        <dbReference type="Proteomes" id="UP000316426"/>
    </source>
</evidence>
<dbReference type="RefSeq" id="WP_145105842.1">
    <property type="nucleotide sequence ID" value="NZ_CP036349.1"/>
</dbReference>
<dbReference type="InterPro" id="IPR007197">
    <property type="entry name" value="rSAM"/>
</dbReference>
<dbReference type="GO" id="GO:0006779">
    <property type="term" value="P:porphyrin-containing compound biosynthetic process"/>
    <property type="evidence" value="ECO:0007669"/>
    <property type="project" value="InterPro"/>
</dbReference>
<dbReference type="KEGG" id="bmei:Spa11_03000"/>